<organism evidence="10 11">
    <name type="scientific">Rhodotorula graminis (strain WP1)</name>
    <dbReference type="NCBI Taxonomy" id="578459"/>
    <lineage>
        <taxon>Eukaryota</taxon>
        <taxon>Fungi</taxon>
        <taxon>Dikarya</taxon>
        <taxon>Basidiomycota</taxon>
        <taxon>Pucciniomycotina</taxon>
        <taxon>Microbotryomycetes</taxon>
        <taxon>Sporidiobolales</taxon>
        <taxon>Sporidiobolaceae</taxon>
        <taxon>Rhodotorula</taxon>
    </lineage>
</organism>
<accession>A0A0P9EKD5</accession>
<dbReference type="AlphaFoldDB" id="A0A0P9EKD5"/>
<evidence type="ECO:0000313" key="11">
    <source>
        <dbReference type="Proteomes" id="UP000053890"/>
    </source>
</evidence>
<dbReference type="GO" id="GO:0033588">
    <property type="term" value="C:elongator holoenzyme complex"/>
    <property type="evidence" value="ECO:0007669"/>
    <property type="project" value="InterPro"/>
</dbReference>
<comment type="similarity">
    <text evidence="4">Belongs to the ELP4 family.</text>
</comment>
<dbReference type="Proteomes" id="UP000053890">
    <property type="component" value="Unassembled WGS sequence"/>
</dbReference>
<dbReference type="Gene3D" id="3.40.50.300">
    <property type="entry name" value="P-loop containing nucleotide triphosphate hydrolases"/>
    <property type="match status" value="1"/>
</dbReference>
<keyword evidence="7" id="KW-0819">tRNA processing</keyword>
<evidence type="ECO:0000256" key="6">
    <source>
        <dbReference type="ARBA" id="ARBA00022490"/>
    </source>
</evidence>
<protein>
    <recommendedName>
        <fullName evidence="5">Elongator complex protein 4</fullName>
    </recommendedName>
</protein>
<dbReference type="PANTHER" id="PTHR12896:SF1">
    <property type="entry name" value="ELONGATOR COMPLEX PROTEIN 4"/>
    <property type="match status" value="1"/>
</dbReference>
<dbReference type="GO" id="GO:0008023">
    <property type="term" value="C:transcription elongation factor complex"/>
    <property type="evidence" value="ECO:0007669"/>
    <property type="project" value="TreeGrafter"/>
</dbReference>
<evidence type="ECO:0000313" key="10">
    <source>
        <dbReference type="EMBL" id="KPV72135.1"/>
    </source>
</evidence>
<keyword evidence="11" id="KW-1185">Reference proteome</keyword>
<comment type="subcellular location">
    <subcellularLocation>
        <location evidence="2">Cytoplasm</location>
    </subcellularLocation>
    <subcellularLocation>
        <location evidence="1">Nucleus</location>
    </subcellularLocation>
</comment>
<sequence length="155" mass="16419">MSSFRRRTAVQPLGGTRPSPYNAAPLVSTGLTSLDDLVGGGLPLSTSLLVECDAPTSYADLVLRYWVAQGLECGQDTLVVASALDGGPGGIVEALMGVDGGARTAQAQAAQAAGSREDALEDEEEQRQEEALKEKMKIDLKSFKSLIYSFFSYKT</sequence>
<dbReference type="Pfam" id="PF05625">
    <property type="entry name" value="PAXNEB"/>
    <property type="match status" value="1"/>
</dbReference>
<proteinExistence type="inferred from homology"/>
<gene>
    <name evidence="10" type="ORF">RHOBADRAFT_39591</name>
</gene>
<dbReference type="GO" id="GO:0002098">
    <property type="term" value="P:tRNA wobble uridine modification"/>
    <property type="evidence" value="ECO:0007669"/>
    <property type="project" value="InterPro"/>
</dbReference>
<dbReference type="InterPro" id="IPR027417">
    <property type="entry name" value="P-loop_NTPase"/>
</dbReference>
<dbReference type="OMA" id="CVVHERP"/>
<evidence type="ECO:0000256" key="1">
    <source>
        <dbReference type="ARBA" id="ARBA00004123"/>
    </source>
</evidence>
<comment type="pathway">
    <text evidence="3">tRNA modification; 5-methoxycarbonylmethyl-2-thiouridine-tRNA biosynthesis.</text>
</comment>
<dbReference type="EMBL" id="KQ474088">
    <property type="protein sequence ID" value="KPV72135.1"/>
    <property type="molecule type" value="Genomic_DNA"/>
</dbReference>
<keyword evidence="6" id="KW-0963">Cytoplasm</keyword>
<dbReference type="STRING" id="578459.A0A0P9EKD5"/>
<evidence type="ECO:0000256" key="7">
    <source>
        <dbReference type="ARBA" id="ARBA00022694"/>
    </source>
</evidence>
<feature type="region of interest" description="Disordered" evidence="9">
    <location>
        <begin position="1"/>
        <end position="22"/>
    </location>
</feature>
<dbReference type="GeneID" id="28974083"/>
<evidence type="ECO:0000256" key="3">
    <source>
        <dbReference type="ARBA" id="ARBA00005043"/>
    </source>
</evidence>
<dbReference type="InterPro" id="IPR008728">
    <property type="entry name" value="Elongator_complex_protein_4"/>
</dbReference>
<keyword evidence="8" id="KW-0539">Nucleus</keyword>
<evidence type="ECO:0000256" key="2">
    <source>
        <dbReference type="ARBA" id="ARBA00004496"/>
    </source>
</evidence>
<dbReference type="RefSeq" id="XP_018268184.1">
    <property type="nucleotide sequence ID" value="XM_018413634.1"/>
</dbReference>
<reference evidence="10 11" key="1">
    <citation type="journal article" date="2015" name="Front. Microbiol.">
        <title>Genome sequence of the plant growth promoting endophytic yeast Rhodotorula graminis WP1.</title>
        <authorList>
            <person name="Firrincieli A."/>
            <person name="Otillar R."/>
            <person name="Salamov A."/>
            <person name="Schmutz J."/>
            <person name="Khan Z."/>
            <person name="Redman R.S."/>
            <person name="Fleck N.D."/>
            <person name="Lindquist E."/>
            <person name="Grigoriev I.V."/>
            <person name="Doty S.L."/>
        </authorList>
    </citation>
    <scope>NUCLEOTIDE SEQUENCE [LARGE SCALE GENOMIC DNA]</scope>
    <source>
        <strain evidence="10 11">WP1</strain>
    </source>
</reference>
<dbReference type="UniPathway" id="UPA00988"/>
<dbReference type="OrthoDB" id="289162at2759"/>
<dbReference type="PANTHER" id="PTHR12896">
    <property type="entry name" value="PAX6 NEIGHBOR PROTEIN PAXNEB"/>
    <property type="match status" value="1"/>
</dbReference>
<evidence type="ECO:0000256" key="5">
    <source>
        <dbReference type="ARBA" id="ARBA00020265"/>
    </source>
</evidence>
<evidence type="ECO:0000256" key="4">
    <source>
        <dbReference type="ARBA" id="ARBA00007573"/>
    </source>
</evidence>
<evidence type="ECO:0000256" key="8">
    <source>
        <dbReference type="ARBA" id="ARBA00023242"/>
    </source>
</evidence>
<name>A0A0P9EKD5_RHOGW</name>
<dbReference type="GO" id="GO:0005737">
    <property type="term" value="C:cytoplasm"/>
    <property type="evidence" value="ECO:0007669"/>
    <property type="project" value="UniProtKB-SubCell"/>
</dbReference>
<evidence type="ECO:0000256" key="9">
    <source>
        <dbReference type="SAM" id="MobiDB-lite"/>
    </source>
</evidence>